<dbReference type="Proteomes" id="UP000789702">
    <property type="component" value="Unassembled WGS sequence"/>
</dbReference>
<feature type="non-terminal residue" evidence="1">
    <location>
        <position position="1"/>
    </location>
</feature>
<evidence type="ECO:0000313" key="1">
    <source>
        <dbReference type="EMBL" id="CAG8616073.1"/>
    </source>
</evidence>
<evidence type="ECO:0000313" key="2">
    <source>
        <dbReference type="Proteomes" id="UP000789702"/>
    </source>
</evidence>
<reference evidence="1" key="1">
    <citation type="submission" date="2021-06" db="EMBL/GenBank/DDBJ databases">
        <authorList>
            <person name="Kallberg Y."/>
            <person name="Tangrot J."/>
            <person name="Rosling A."/>
        </authorList>
    </citation>
    <scope>NUCLEOTIDE SEQUENCE</scope>
    <source>
        <strain evidence="1">IL203A</strain>
    </source>
</reference>
<protein>
    <submittedName>
        <fullName evidence="1">11353_t:CDS:1</fullName>
    </submittedName>
</protein>
<comment type="caution">
    <text evidence="1">The sequence shown here is derived from an EMBL/GenBank/DDBJ whole genome shotgun (WGS) entry which is preliminary data.</text>
</comment>
<sequence length="102" mass="11848">STNAAEAAHAMSNREGKQLKLLTAILNTSQISNKRLKKSQKNEEIDLTNDEITVNKDNSKEMSQLEKLDYEERLLQLEERKERLKELCISNLIKEREYGLEN</sequence>
<keyword evidence="2" id="KW-1185">Reference proteome</keyword>
<accession>A0ACA9MXI9</accession>
<name>A0ACA9MXI9_9GLOM</name>
<dbReference type="EMBL" id="CAJVPU010011601">
    <property type="protein sequence ID" value="CAG8616073.1"/>
    <property type="molecule type" value="Genomic_DNA"/>
</dbReference>
<proteinExistence type="predicted"/>
<gene>
    <name evidence="1" type="ORF">DHETER_LOCUS7828</name>
</gene>
<organism evidence="1 2">
    <name type="scientific">Dentiscutata heterogama</name>
    <dbReference type="NCBI Taxonomy" id="1316150"/>
    <lineage>
        <taxon>Eukaryota</taxon>
        <taxon>Fungi</taxon>
        <taxon>Fungi incertae sedis</taxon>
        <taxon>Mucoromycota</taxon>
        <taxon>Glomeromycotina</taxon>
        <taxon>Glomeromycetes</taxon>
        <taxon>Diversisporales</taxon>
        <taxon>Gigasporaceae</taxon>
        <taxon>Dentiscutata</taxon>
    </lineage>
</organism>